<dbReference type="PANTHER" id="PTHR43731">
    <property type="entry name" value="RHOMBOID PROTEASE"/>
    <property type="match status" value="1"/>
</dbReference>
<feature type="transmembrane region" description="Helical" evidence="7">
    <location>
        <begin position="181"/>
        <end position="199"/>
    </location>
</feature>
<feature type="transmembrane region" description="Helical" evidence="7">
    <location>
        <begin position="118"/>
        <end position="143"/>
    </location>
</feature>
<accession>A0ABS4ZBB0</accession>
<feature type="transmembrane region" description="Helical" evidence="7">
    <location>
        <begin position="261"/>
        <end position="281"/>
    </location>
</feature>
<keyword evidence="9" id="KW-0645">Protease</keyword>
<evidence type="ECO:0000256" key="7">
    <source>
        <dbReference type="SAM" id="Phobius"/>
    </source>
</evidence>
<comment type="subcellular location">
    <subcellularLocation>
        <location evidence="1">Membrane</location>
        <topology evidence="1">Multi-pass membrane protein</topology>
    </subcellularLocation>
</comment>
<keyword evidence="6 7" id="KW-0472">Membrane</keyword>
<name>A0ABS4ZBB0_9ACTN</name>
<dbReference type="GO" id="GO:0008233">
    <property type="term" value="F:peptidase activity"/>
    <property type="evidence" value="ECO:0007669"/>
    <property type="project" value="UniProtKB-KW"/>
</dbReference>
<evidence type="ECO:0000313" key="10">
    <source>
        <dbReference type="Proteomes" id="UP000758168"/>
    </source>
</evidence>
<dbReference type="PANTHER" id="PTHR43731:SF14">
    <property type="entry name" value="PRESENILIN-ASSOCIATED RHOMBOID-LIKE PROTEIN, MITOCHONDRIAL"/>
    <property type="match status" value="1"/>
</dbReference>
<sequence>MSANPTGPDFSPPGFVGCYRHPERMTGISCQRCGKPICGECMEPASVGFQCPRCIDRGRASTRPARTRFGAAAGAGGSVVTKVLMGALVVVWLLDFVSGSLATRLLVLDSSAVAGGQVWRLVTASLTSGSFFGVLMNLAVLWLAGRALESELGSWRFAALYLTAGLGGTTLYFVLGPPYGGAYAASAAVVGLLAANAIGKRKAGEDVRGDLGLLLLLVLYAVLVGFNGLGWLTLVGGILVGALTGWVLAHAPRRRRSLLQVAGLAGVVVLCAVAVALRLSLL</sequence>
<dbReference type="Gene3D" id="1.20.1540.10">
    <property type="entry name" value="Rhomboid-like"/>
    <property type="match status" value="1"/>
</dbReference>
<keyword evidence="10" id="KW-1185">Reference proteome</keyword>
<comment type="similarity">
    <text evidence="2">Belongs to the peptidase S54 family.</text>
</comment>
<feature type="transmembrane region" description="Helical" evidence="7">
    <location>
        <begin position="211"/>
        <end position="226"/>
    </location>
</feature>
<keyword evidence="5 7" id="KW-1133">Transmembrane helix</keyword>
<evidence type="ECO:0000259" key="8">
    <source>
        <dbReference type="Pfam" id="PF01694"/>
    </source>
</evidence>
<feature type="domain" description="Peptidase S54 rhomboid" evidence="8">
    <location>
        <begin position="116"/>
        <end position="249"/>
    </location>
</feature>
<evidence type="ECO:0000256" key="5">
    <source>
        <dbReference type="ARBA" id="ARBA00022989"/>
    </source>
</evidence>
<reference evidence="9 10" key="1">
    <citation type="submission" date="2021-03" db="EMBL/GenBank/DDBJ databases">
        <title>Sequencing the genomes of 1000 actinobacteria strains.</title>
        <authorList>
            <person name="Klenk H.-P."/>
        </authorList>
    </citation>
    <scope>NUCLEOTIDE SEQUENCE [LARGE SCALE GENOMIC DNA]</scope>
    <source>
        <strain evidence="9 10">DSM 12936</strain>
    </source>
</reference>
<dbReference type="Proteomes" id="UP000758168">
    <property type="component" value="Unassembled WGS sequence"/>
</dbReference>
<dbReference type="RefSeq" id="WP_210057750.1">
    <property type="nucleotide sequence ID" value="NZ_BAAAMH010000033.1"/>
</dbReference>
<dbReference type="InterPro" id="IPR022764">
    <property type="entry name" value="Peptidase_S54_rhomboid_dom"/>
</dbReference>
<proteinExistence type="inferred from homology"/>
<evidence type="ECO:0000256" key="4">
    <source>
        <dbReference type="ARBA" id="ARBA00022801"/>
    </source>
</evidence>
<evidence type="ECO:0000313" key="9">
    <source>
        <dbReference type="EMBL" id="MBP2418336.1"/>
    </source>
</evidence>
<comment type="caution">
    <text evidence="9">The sequence shown here is derived from an EMBL/GenBank/DDBJ whole genome shotgun (WGS) entry which is preliminary data.</text>
</comment>
<organism evidence="9 10">
    <name type="scientific">Microlunatus capsulatus</name>
    <dbReference type="NCBI Taxonomy" id="99117"/>
    <lineage>
        <taxon>Bacteria</taxon>
        <taxon>Bacillati</taxon>
        <taxon>Actinomycetota</taxon>
        <taxon>Actinomycetes</taxon>
        <taxon>Propionibacteriales</taxon>
        <taxon>Propionibacteriaceae</taxon>
        <taxon>Microlunatus</taxon>
    </lineage>
</organism>
<evidence type="ECO:0000256" key="6">
    <source>
        <dbReference type="ARBA" id="ARBA00023136"/>
    </source>
</evidence>
<protein>
    <submittedName>
        <fullName evidence="9">Membrane associated rhomboid family serine protease</fullName>
    </submittedName>
</protein>
<dbReference type="SUPFAM" id="SSF144091">
    <property type="entry name" value="Rhomboid-like"/>
    <property type="match status" value="1"/>
</dbReference>
<dbReference type="Pfam" id="PF01694">
    <property type="entry name" value="Rhomboid"/>
    <property type="match status" value="1"/>
</dbReference>
<keyword evidence="4" id="KW-0378">Hydrolase</keyword>
<evidence type="ECO:0000256" key="2">
    <source>
        <dbReference type="ARBA" id="ARBA00009045"/>
    </source>
</evidence>
<dbReference type="InterPro" id="IPR050925">
    <property type="entry name" value="Rhomboid_protease_S54"/>
</dbReference>
<keyword evidence="3 7" id="KW-0812">Transmembrane</keyword>
<feature type="transmembrane region" description="Helical" evidence="7">
    <location>
        <begin position="69"/>
        <end position="94"/>
    </location>
</feature>
<evidence type="ECO:0000256" key="1">
    <source>
        <dbReference type="ARBA" id="ARBA00004141"/>
    </source>
</evidence>
<dbReference type="GO" id="GO:0006508">
    <property type="term" value="P:proteolysis"/>
    <property type="evidence" value="ECO:0007669"/>
    <property type="project" value="UniProtKB-KW"/>
</dbReference>
<gene>
    <name evidence="9" type="ORF">JOF54_003258</name>
</gene>
<feature type="transmembrane region" description="Helical" evidence="7">
    <location>
        <begin position="155"/>
        <end position="175"/>
    </location>
</feature>
<dbReference type="InterPro" id="IPR035952">
    <property type="entry name" value="Rhomboid-like_sf"/>
</dbReference>
<dbReference type="EMBL" id="JAGIOB010000001">
    <property type="protein sequence ID" value="MBP2418336.1"/>
    <property type="molecule type" value="Genomic_DNA"/>
</dbReference>
<evidence type="ECO:0000256" key="3">
    <source>
        <dbReference type="ARBA" id="ARBA00022692"/>
    </source>
</evidence>